<dbReference type="Gene3D" id="3.10.180.10">
    <property type="entry name" value="2,3-Dihydroxybiphenyl 1,2-Dioxygenase, domain 1"/>
    <property type="match status" value="1"/>
</dbReference>
<name>A0A485L448_9STRA</name>
<dbReference type="EMBL" id="VJMH01005679">
    <property type="protein sequence ID" value="KAF0693594.1"/>
    <property type="molecule type" value="Genomic_DNA"/>
</dbReference>
<organism evidence="2 3">
    <name type="scientific">Aphanomyces stellatus</name>
    <dbReference type="NCBI Taxonomy" id="120398"/>
    <lineage>
        <taxon>Eukaryota</taxon>
        <taxon>Sar</taxon>
        <taxon>Stramenopiles</taxon>
        <taxon>Oomycota</taxon>
        <taxon>Saprolegniomycetes</taxon>
        <taxon>Saprolegniales</taxon>
        <taxon>Verrucalvaceae</taxon>
        <taxon>Aphanomyces</taxon>
    </lineage>
</organism>
<dbReference type="EMBL" id="CAADRA010005700">
    <property type="protein sequence ID" value="VFT92261.1"/>
    <property type="molecule type" value="Genomic_DNA"/>
</dbReference>
<evidence type="ECO:0000313" key="1">
    <source>
        <dbReference type="EMBL" id="KAF0693594.1"/>
    </source>
</evidence>
<dbReference type="AlphaFoldDB" id="A0A485L448"/>
<keyword evidence="3" id="KW-1185">Reference proteome</keyword>
<dbReference type="Proteomes" id="UP000332933">
    <property type="component" value="Unassembled WGS sequence"/>
</dbReference>
<dbReference type="OrthoDB" id="17928at2759"/>
<dbReference type="PANTHER" id="PTHR37519">
    <property type="match status" value="1"/>
</dbReference>
<evidence type="ECO:0000313" key="2">
    <source>
        <dbReference type="EMBL" id="VFT92261.1"/>
    </source>
</evidence>
<dbReference type="Pfam" id="PF06185">
    <property type="entry name" value="YecM"/>
    <property type="match status" value="1"/>
</dbReference>
<reference evidence="2 3" key="1">
    <citation type="submission" date="2019-03" db="EMBL/GenBank/DDBJ databases">
        <authorList>
            <person name="Gaulin E."/>
            <person name="Dumas B."/>
        </authorList>
    </citation>
    <scope>NUCLEOTIDE SEQUENCE [LARGE SCALE GENOMIC DNA]</scope>
    <source>
        <strain evidence="2">CBS 568.67</strain>
    </source>
</reference>
<dbReference type="SUPFAM" id="SSF54593">
    <property type="entry name" value="Glyoxalase/Bleomycin resistance protein/Dihydroxybiphenyl dioxygenase"/>
    <property type="match status" value="1"/>
</dbReference>
<accession>A0A485L448</accession>
<sequence length="199" mass="21500">MAAVAPPADKDNWTVASFSSYLTAQTPPFVSMAIKDMQAAGVKFDLEWTIDHVCYRCDSMDEYTHLTTVVLPHLGHLLVESIVGGRPIACFKLATPLVLPHCPSATVDVLEVPSPKPGSHYDSSLEHFEMVVPHNLDDFLRAQPASISWDLKAMKKAINRDARVAVGGGGGSVKFHEQTLESVIEMEKLADAAAGTATN</sequence>
<dbReference type="PANTHER" id="PTHR37519:SF1">
    <property type="entry name" value="DIHYDROXYBIPHENYL DIOXYGENASE DOMAIN-CONTAINING PROTEIN"/>
    <property type="match status" value="1"/>
</dbReference>
<evidence type="ECO:0000313" key="3">
    <source>
        <dbReference type="Proteomes" id="UP000332933"/>
    </source>
</evidence>
<reference evidence="1" key="2">
    <citation type="submission" date="2019-06" db="EMBL/GenBank/DDBJ databases">
        <title>Genomics analysis of Aphanomyces spp. identifies a new class of oomycete effector associated with host adaptation.</title>
        <authorList>
            <person name="Gaulin E."/>
        </authorList>
    </citation>
    <scope>NUCLEOTIDE SEQUENCE</scope>
    <source>
        <strain evidence="1">CBS 578.67</strain>
    </source>
</reference>
<protein>
    <submittedName>
        <fullName evidence="2">Aste57867_15459 protein</fullName>
    </submittedName>
</protein>
<gene>
    <name evidence="2" type="primary">Aste57867_15459</name>
    <name evidence="1" type="ORF">As57867_015403</name>
    <name evidence="2" type="ORF">ASTE57867_15459</name>
</gene>
<dbReference type="InterPro" id="IPR029068">
    <property type="entry name" value="Glyas_Bleomycin-R_OHBP_Dase"/>
</dbReference>
<proteinExistence type="predicted"/>
<dbReference type="InterPro" id="IPR010393">
    <property type="entry name" value="DUF991_YecM-like"/>
</dbReference>